<protein>
    <submittedName>
        <fullName evidence="2">Uncharacterized protein</fullName>
    </submittedName>
</protein>
<proteinExistence type="predicted"/>
<evidence type="ECO:0000313" key="2">
    <source>
        <dbReference type="EMBL" id="WBO21146.1"/>
    </source>
</evidence>
<sequence>MYEGLDQGDNLGPSEDLEMVRKETDVMPRSLALTMMVGVVFGCSFWTAILALVIR</sequence>
<keyword evidence="1" id="KW-1133">Transmembrane helix</keyword>
<evidence type="ECO:0000256" key="1">
    <source>
        <dbReference type="SAM" id="Phobius"/>
    </source>
</evidence>
<keyword evidence="1" id="KW-0812">Transmembrane</keyword>
<organism evidence="2 3">
    <name type="scientific">Sphingomonas abietis</name>
    <dbReference type="NCBI Taxonomy" id="3012344"/>
    <lineage>
        <taxon>Bacteria</taxon>
        <taxon>Pseudomonadati</taxon>
        <taxon>Pseudomonadota</taxon>
        <taxon>Alphaproteobacteria</taxon>
        <taxon>Sphingomonadales</taxon>
        <taxon>Sphingomonadaceae</taxon>
        <taxon>Sphingomonas</taxon>
    </lineage>
</organism>
<accession>A0ABY7NHY1</accession>
<dbReference type="RefSeq" id="WP_270075795.1">
    <property type="nucleotide sequence ID" value="NZ_CP115174.1"/>
</dbReference>
<keyword evidence="3" id="KW-1185">Reference proteome</keyword>
<name>A0ABY7NHY1_9SPHN</name>
<gene>
    <name evidence="2" type="ORF">PBT88_13170</name>
</gene>
<feature type="transmembrane region" description="Helical" evidence="1">
    <location>
        <begin position="31"/>
        <end position="54"/>
    </location>
</feature>
<reference evidence="2 3" key="1">
    <citation type="submission" date="2022-12" db="EMBL/GenBank/DDBJ databases">
        <title>Sphingomonas abieness sp. nov., an endophytic bacterium isolated from Abies koreana.</title>
        <authorList>
            <person name="Jiang L."/>
            <person name="Lee J."/>
        </authorList>
    </citation>
    <scope>NUCLEOTIDE SEQUENCE [LARGE SCALE GENOMIC DNA]</scope>
    <source>
        <strain evidence="3">PAMB 00755</strain>
    </source>
</reference>
<dbReference type="EMBL" id="CP115174">
    <property type="protein sequence ID" value="WBO21146.1"/>
    <property type="molecule type" value="Genomic_DNA"/>
</dbReference>
<evidence type="ECO:0000313" key="3">
    <source>
        <dbReference type="Proteomes" id="UP001210865"/>
    </source>
</evidence>
<dbReference type="Proteomes" id="UP001210865">
    <property type="component" value="Chromosome"/>
</dbReference>
<keyword evidence="1" id="KW-0472">Membrane</keyword>